<reference evidence="1" key="1">
    <citation type="submission" date="2006-10" db="EMBL/GenBank/DDBJ databases">
        <title>Complete sequence of Solibacter usitatus Ellin6076.</title>
        <authorList>
            <consortium name="US DOE Joint Genome Institute"/>
            <person name="Copeland A."/>
            <person name="Lucas S."/>
            <person name="Lapidus A."/>
            <person name="Barry K."/>
            <person name="Detter J.C."/>
            <person name="Glavina del Rio T."/>
            <person name="Hammon N."/>
            <person name="Israni S."/>
            <person name="Dalin E."/>
            <person name="Tice H."/>
            <person name="Pitluck S."/>
            <person name="Thompson L.S."/>
            <person name="Brettin T."/>
            <person name="Bruce D."/>
            <person name="Han C."/>
            <person name="Tapia R."/>
            <person name="Gilna P."/>
            <person name="Schmutz J."/>
            <person name="Larimer F."/>
            <person name="Land M."/>
            <person name="Hauser L."/>
            <person name="Kyrpides N."/>
            <person name="Mikhailova N."/>
            <person name="Janssen P.H."/>
            <person name="Kuske C.R."/>
            <person name="Richardson P."/>
        </authorList>
    </citation>
    <scope>NUCLEOTIDE SEQUENCE</scope>
    <source>
        <strain evidence="1">Ellin6076</strain>
    </source>
</reference>
<dbReference type="KEGG" id="sus:Acid_7925"/>
<dbReference type="AlphaFoldDB" id="Q01NF1"/>
<evidence type="ECO:0000313" key="1">
    <source>
        <dbReference type="EMBL" id="ABJ88819.1"/>
    </source>
</evidence>
<sequence length="170" mass="19592" precursor="true">MKWFLLIAEALALLVAVMALIGAMLPRAHHATRKARYRQKPEAIYFTLAGPVDWRSNIKASGNLPDRDGRKQWWEQDTHGQTVTYELLEDKMPSRRVVRIADRSLPFGGTWTFDIAPEPEGCVVRITEDGEVYNVIFRFMARFFFGYTASIEGYLRDLGRRFAEFTAIED</sequence>
<accession>Q01NF1</accession>
<dbReference type="HOGENOM" id="CLU_122891_0_1_0"/>
<organism evidence="1">
    <name type="scientific">Solibacter usitatus (strain Ellin6076)</name>
    <dbReference type="NCBI Taxonomy" id="234267"/>
    <lineage>
        <taxon>Bacteria</taxon>
        <taxon>Pseudomonadati</taxon>
        <taxon>Acidobacteriota</taxon>
        <taxon>Terriglobia</taxon>
        <taxon>Bryobacterales</taxon>
        <taxon>Solibacteraceae</taxon>
        <taxon>Candidatus Solibacter</taxon>
    </lineage>
</organism>
<dbReference type="EMBL" id="CP000473">
    <property type="protein sequence ID" value="ABJ88819.1"/>
    <property type="molecule type" value="Genomic_DNA"/>
</dbReference>
<dbReference type="STRING" id="234267.Acid_7925"/>
<gene>
    <name evidence="1" type="ordered locus">Acid_7925</name>
</gene>
<dbReference type="InParanoid" id="Q01NF1"/>
<protein>
    <recommendedName>
        <fullName evidence="2">Polyketide cyclase/dehydrase</fullName>
    </recommendedName>
</protein>
<proteinExistence type="predicted"/>
<dbReference type="SUPFAM" id="SSF55961">
    <property type="entry name" value="Bet v1-like"/>
    <property type="match status" value="1"/>
</dbReference>
<name>Q01NF1_SOLUE</name>
<dbReference type="eggNOG" id="COG3832">
    <property type="taxonomic scope" value="Bacteria"/>
</dbReference>
<evidence type="ECO:0008006" key="2">
    <source>
        <dbReference type="Google" id="ProtNLM"/>
    </source>
</evidence>
<dbReference type="OrthoDB" id="9803476at2"/>